<dbReference type="SUPFAM" id="SSF47336">
    <property type="entry name" value="ACP-like"/>
    <property type="match status" value="1"/>
</dbReference>
<name>A0A3M8U429_9ACTN</name>
<dbReference type="EMBL" id="RIBZ01000687">
    <property type="protein sequence ID" value="RNG00104.1"/>
    <property type="molecule type" value="Genomic_DNA"/>
</dbReference>
<feature type="region of interest" description="N-terminal hotdog fold" evidence="5">
    <location>
        <position position="1"/>
    </location>
</feature>
<dbReference type="Proteomes" id="UP000275401">
    <property type="component" value="Unassembled WGS sequence"/>
</dbReference>
<accession>A0A3M8U429</accession>
<dbReference type="InterPro" id="IPR036736">
    <property type="entry name" value="ACP-like_sf"/>
</dbReference>
<dbReference type="RefSeq" id="WP_123106373.1">
    <property type="nucleotide sequence ID" value="NZ_RIBZ01000687.1"/>
</dbReference>
<dbReference type="SUPFAM" id="SSF51735">
    <property type="entry name" value="NAD(P)-binding Rossmann-fold domains"/>
    <property type="match status" value="2"/>
</dbReference>
<keyword evidence="4" id="KW-0511">Multifunctional enzyme</keyword>
<evidence type="ECO:0000256" key="4">
    <source>
        <dbReference type="ARBA" id="ARBA00023268"/>
    </source>
</evidence>
<evidence type="ECO:0000256" key="1">
    <source>
        <dbReference type="ARBA" id="ARBA00022450"/>
    </source>
</evidence>
<dbReference type="SMART" id="SM01294">
    <property type="entry name" value="PKS_PP_betabranch"/>
    <property type="match status" value="1"/>
</dbReference>
<dbReference type="Gene3D" id="3.10.129.110">
    <property type="entry name" value="Polyketide synthase dehydratase"/>
    <property type="match status" value="1"/>
</dbReference>
<dbReference type="InterPro" id="IPR020806">
    <property type="entry name" value="PKS_PP-bd"/>
</dbReference>
<evidence type="ECO:0000259" key="7">
    <source>
        <dbReference type="PROSITE" id="PS52019"/>
    </source>
</evidence>
<dbReference type="InterPro" id="IPR055123">
    <property type="entry name" value="SpnB-like_Rossmann"/>
</dbReference>
<dbReference type="Pfam" id="PF00550">
    <property type="entry name" value="PP-binding"/>
    <property type="match status" value="1"/>
</dbReference>
<dbReference type="SMART" id="SM00823">
    <property type="entry name" value="PKS_PP"/>
    <property type="match status" value="1"/>
</dbReference>
<sequence length="697" mass="73590">MSNPERPELPDEARQVDIAHIYRRLADRGLPYGPAFRGLRAVWSDGEEVYAEARLDGAASGGEGDYHLHPALFDAALQAALVPDLDRDDSTFLPFALRGVRLHKAGARRLGVHTRPGEGGVSLDLTCGDGEPVVTVKSLVRRPVTVDQLDAAAQRTQLLRVAWKAVEQPPAAADQRRWAFLGTDHIGVTGALKSIRRSFDSYPSLAALDAALRDGASAPDVVVVSCTDQDSPVRSAAQRALMLVQEWSADARLADARLVLVSSGALATRPQEDPSDLPGAAVWGLLRSAQSEHPGRFVLVDVDDPEDSGRALLAAVASGEPQLAVRHGALFRPRLVRCPPPPGRTSLTGTVVITGGTGALGRLIARHLVTRHTVRHLVLLSRRGPDAPGADGLAADLTALGARVDIVACDTADRSSLESALADIPAPSAVIHTAGVLSDATVDTLTPRRLDAVLRPKVDAALHLHDLIRDPDCAFVVFSSVAGLTGNAGQGNYAAANAVLDALAHHRRTLGLRGVSLAWGLWESEDGMGSELSTADLIRIKRSGFAPLGHDQGLTLFDAALAGDEAVLAPVRLNESALTGDVPPVLADLAPAATPRPATTDTLRARLANLPDAEHDGAVLECVRNAAATVLGYDSPDDIDPDREFHTVGLDSIGNLELSRHLSAATGLRLPATLTFDHPTPADLASHLRRLLQESES</sequence>
<dbReference type="Pfam" id="PF14765">
    <property type="entry name" value="PS-DH"/>
    <property type="match status" value="1"/>
</dbReference>
<gene>
    <name evidence="8" type="ORF">EEJ42_35780</name>
</gene>
<feature type="domain" description="Carrier" evidence="6">
    <location>
        <begin position="617"/>
        <end position="692"/>
    </location>
</feature>
<dbReference type="GO" id="GO:0006633">
    <property type="term" value="P:fatty acid biosynthetic process"/>
    <property type="evidence" value="ECO:0007669"/>
    <property type="project" value="TreeGrafter"/>
</dbReference>
<proteinExistence type="predicted"/>
<dbReference type="PANTHER" id="PTHR43775:SF51">
    <property type="entry name" value="INACTIVE PHENOLPHTHIOCEROL SYNTHESIS POLYKETIDE SYNTHASE TYPE I PKS1-RELATED"/>
    <property type="match status" value="1"/>
</dbReference>
<keyword evidence="1" id="KW-0596">Phosphopantetheine</keyword>
<comment type="caution">
    <text evidence="5">Lacks conserved residue(s) required for the propagation of feature annotation.</text>
</comment>
<dbReference type="InterPro" id="IPR009081">
    <property type="entry name" value="PP-bd_ACP"/>
</dbReference>
<evidence type="ECO:0000256" key="3">
    <source>
        <dbReference type="ARBA" id="ARBA00022679"/>
    </source>
</evidence>
<dbReference type="PROSITE" id="PS52019">
    <property type="entry name" value="PKS_MFAS_DH"/>
    <property type="match status" value="1"/>
</dbReference>
<dbReference type="InterPro" id="IPR013968">
    <property type="entry name" value="PKS_KR"/>
</dbReference>
<protein>
    <submittedName>
        <fullName evidence="8">SDR family NAD(P)-dependent oxidoreductase</fullName>
    </submittedName>
</protein>
<dbReference type="GO" id="GO:0004312">
    <property type="term" value="F:fatty acid synthase activity"/>
    <property type="evidence" value="ECO:0007669"/>
    <property type="project" value="TreeGrafter"/>
</dbReference>
<dbReference type="InterPro" id="IPR036291">
    <property type="entry name" value="NAD(P)-bd_dom_sf"/>
</dbReference>
<evidence type="ECO:0000313" key="9">
    <source>
        <dbReference type="Proteomes" id="UP000275401"/>
    </source>
</evidence>
<dbReference type="GO" id="GO:0017000">
    <property type="term" value="P:antibiotic biosynthetic process"/>
    <property type="evidence" value="ECO:0007669"/>
    <property type="project" value="UniProtKB-ARBA"/>
</dbReference>
<dbReference type="InterPro" id="IPR050091">
    <property type="entry name" value="PKS_NRPS_Biosynth_Enz"/>
</dbReference>
<dbReference type="Gene3D" id="1.10.1200.10">
    <property type="entry name" value="ACP-like"/>
    <property type="match status" value="1"/>
</dbReference>
<dbReference type="Pfam" id="PF22953">
    <property type="entry name" value="SpnB_Rossmann"/>
    <property type="match status" value="1"/>
</dbReference>
<dbReference type="SMART" id="SM00822">
    <property type="entry name" value="PKS_KR"/>
    <property type="match status" value="1"/>
</dbReference>
<dbReference type="InterPro" id="IPR049900">
    <property type="entry name" value="PKS_mFAS_DH"/>
</dbReference>
<dbReference type="Pfam" id="PF08659">
    <property type="entry name" value="KR"/>
    <property type="match status" value="1"/>
</dbReference>
<dbReference type="AlphaFoldDB" id="A0A3M8U429"/>
<dbReference type="InterPro" id="IPR057326">
    <property type="entry name" value="KR_dom"/>
</dbReference>
<evidence type="ECO:0000259" key="6">
    <source>
        <dbReference type="PROSITE" id="PS50075"/>
    </source>
</evidence>
<keyword evidence="9" id="KW-1185">Reference proteome</keyword>
<dbReference type="InterPro" id="IPR042104">
    <property type="entry name" value="PKS_dehydratase_sf"/>
</dbReference>
<dbReference type="FunFam" id="1.10.1200.10:FF:000007">
    <property type="entry name" value="Probable polyketide synthase pks17"/>
    <property type="match status" value="1"/>
</dbReference>
<comment type="caution">
    <text evidence="8">The sequence shown here is derived from an EMBL/GenBank/DDBJ whole genome shotgun (WGS) entry which is preliminary data.</text>
</comment>
<organism evidence="8 9">
    <name type="scientific">Streptomyces botrytidirepellens</name>
    <dbReference type="NCBI Taxonomy" id="2486417"/>
    <lineage>
        <taxon>Bacteria</taxon>
        <taxon>Bacillati</taxon>
        <taxon>Actinomycetota</taxon>
        <taxon>Actinomycetes</taxon>
        <taxon>Kitasatosporales</taxon>
        <taxon>Streptomycetaceae</taxon>
        <taxon>Streptomyces</taxon>
    </lineage>
</organism>
<dbReference type="CDD" id="cd08956">
    <property type="entry name" value="KR_3_FAS_SDR_x"/>
    <property type="match status" value="1"/>
</dbReference>
<feature type="region of interest" description="C-terminal hotdog fold" evidence="5">
    <location>
        <begin position="13"/>
        <end position="150"/>
    </location>
</feature>
<keyword evidence="2" id="KW-0597">Phosphoprotein</keyword>
<dbReference type="InterPro" id="IPR049551">
    <property type="entry name" value="PKS_DH_C"/>
</dbReference>
<dbReference type="GO" id="GO:0031177">
    <property type="term" value="F:phosphopantetheine binding"/>
    <property type="evidence" value="ECO:0007669"/>
    <property type="project" value="InterPro"/>
</dbReference>
<dbReference type="PROSITE" id="PS50075">
    <property type="entry name" value="CARRIER"/>
    <property type="match status" value="1"/>
</dbReference>
<evidence type="ECO:0000313" key="8">
    <source>
        <dbReference type="EMBL" id="RNG00104.1"/>
    </source>
</evidence>
<evidence type="ECO:0000256" key="5">
    <source>
        <dbReference type="PROSITE-ProRule" id="PRU01363"/>
    </source>
</evidence>
<keyword evidence="3" id="KW-0808">Transferase</keyword>
<evidence type="ECO:0000256" key="2">
    <source>
        <dbReference type="ARBA" id="ARBA00022553"/>
    </source>
</evidence>
<reference evidence="8 9" key="1">
    <citation type="submission" date="2018-11" db="EMBL/GenBank/DDBJ databases">
        <title>The Potential of Streptomyces as Biocontrol Agents against the Tomato grey mould, Botrytis cinerea (Gray mold) Frontiers in Microbiology.</title>
        <authorList>
            <person name="Li D."/>
        </authorList>
    </citation>
    <scope>NUCLEOTIDE SEQUENCE [LARGE SCALE GENOMIC DNA]</scope>
    <source>
        <strain evidence="8 9">NEAU-LD23</strain>
    </source>
</reference>
<dbReference type="Gene3D" id="3.40.50.720">
    <property type="entry name" value="NAD(P)-binding Rossmann-like Domain"/>
    <property type="match status" value="1"/>
</dbReference>
<feature type="domain" description="PKS/mFAS DH" evidence="7">
    <location>
        <begin position="1"/>
        <end position="150"/>
    </location>
</feature>
<dbReference type="PANTHER" id="PTHR43775">
    <property type="entry name" value="FATTY ACID SYNTHASE"/>
    <property type="match status" value="1"/>
</dbReference>